<dbReference type="PROSITE" id="PS01187">
    <property type="entry name" value="EGF_CA"/>
    <property type="match status" value="1"/>
</dbReference>
<name>A0A2G8JVN5_STIJA</name>
<dbReference type="InterPro" id="IPR000152">
    <property type="entry name" value="EGF-type_Asp/Asn_hydroxyl_site"/>
</dbReference>
<reference evidence="7 8" key="1">
    <citation type="journal article" date="2017" name="PLoS Biol.">
        <title>The sea cucumber genome provides insights into morphological evolution and visceral regeneration.</title>
        <authorList>
            <person name="Zhang X."/>
            <person name="Sun L."/>
            <person name="Yuan J."/>
            <person name="Sun Y."/>
            <person name="Gao Y."/>
            <person name="Zhang L."/>
            <person name="Li S."/>
            <person name="Dai H."/>
            <person name="Hamel J.F."/>
            <person name="Liu C."/>
            <person name="Yu Y."/>
            <person name="Liu S."/>
            <person name="Lin W."/>
            <person name="Guo K."/>
            <person name="Jin S."/>
            <person name="Xu P."/>
            <person name="Storey K.B."/>
            <person name="Huan P."/>
            <person name="Zhang T."/>
            <person name="Zhou Y."/>
            <person name="Zhang J."/>
            <person name="Lin C."/>
            <person name="Li X."/>
            <person name="Xing L."/>
            <person name="Huo D."/>
            <person name="Sun M."/>
            <person name="Wang L."/>
            <person name="Mercier A."/>
            <person name="Li F."/>
            <person name="Yang H."/>
            <person name="Xiang J."/>
        </authorList>
    </citation>
    <scope>NUCLEOTIDE SEQUENCE [LARGE SCALE GENOMIC DNA]</scope>
    <source>
        <strain evidence="7">Shaxun</strain>
        <tissue evidence="7">Muscle</tissue>
    </source>
</reference>
<evidence type="ECO:0000259" key="6">
    <source>
        <dbReference type="PROSITE" id="PS50026"/>
    </source>
</evidence>
<evidence type="ECO:0000256" key="5">
    <source>
        <dbReference type="PROSITE-ProRule" id="PRU00076"/>
    </source>
</evidence>
<dbReference type="PROSITE" id="PS50026">
    <property type="entry name" value="EGF_3"/>
    <property type="match status" value="3"/>
</dbReference>
<dbReference type="EMBL" id="MRZV01001195">
    <property type="protein sequence ID" value="PIK39837.1"/>
    <property type="molecule type" value="Genomic_DNA"/>
</dbReference>
<keyword evidence="8" id="KW-1185">Reference proteome</keyword>
<accession>A0A2G8JVN5</accession>
<evidence type="ECO:0000313" key="7">
    <source>
        <dbReference type="EMBL" id="PIK39837.1"/>
    </source>
</evidence>
<dbReference type="CDD" id="cd00054">
    <property type="entry name" value="EGF_CA"/>
    <property type="match status" value="3"/>
</dbReference>
<feature type="disulfide bond" evidence="5">
    <location>
        <begin position="21"/>
        <end position="38"/>
    </location>
</feature>
<dbReference type="InterPro" id="IPR018097">
    <property type="entry name" value="EGF_Ca-bd_CS"/>
</dbReference>
<dbReference type="InterPro" id="IPR049883">
    <property type="entry name" value="NOTCH1_EGF-like"/>
</dbReference>
<evidence type="ECO:0000256" key="2">
    <source>
        <dbReference type="ARBA" id="ARBA00022729"/>
    </source>
</evidence>
<dbReference type="Pfam" id="PF07645">
    <property type="entry name" value="EGF_CA"/>
    <property type="match status" value="3"/>
</dbReference>
<dbReference type="InterPro" id="IPR001881">
    <property type="entry name" value="EGF-like_Ca-bd_dom"/>
</dbReference>
<gene>
    <name evidence="7" type="ORF">BSL78_23328</name>
</gene>
<dbReference type="STRING" id="307972.A0A2G8JVN5"/>
<dbReference type="PROSITE" id="PS00010">
    <property type="entry name" value="ASX_HYDROXYL"/>
    <property type="match status" value="3"/>
</dbReference>
<keyword evidence="3" id="KW-0677">Repeat</keyword>
<dbReference type="Gene3D" id="2.10.25.10">
    <property type="entry name" value="Laminin"/>
    <property type="match status" value="3"/>
</dbReference>
<feature type="domain" description="EGF-like" evidence="6">
    <location>
        <begin position="93"/>
        <end position="136"/>
    </location>
</feature>
<dbReference type="InterPro" id="IPR000742">
    <property type="entry name" value="EGF"/>
</dbReference>
<dbReference type="InterPro" id="IPR009030">
    <property type="entry name" value="Growth_fac_rcpt_cys_sf"/>
</dbReference>
<dbReference type="SMART" id="SM00179">
    <property type="entry name" value="EGF_CA"/>
    <property type="match status" value="3"/>
</dbReference>
<dbReference type="InterPro" id="IPR050751">
    <property type="entry name" value="ECM_structural_protein"/>
</dbReference>
<dbReference type="FunFam" id="2.10.25.10:FF:000038">
    <property type="entry name" value="Fibrillin 2"/>
    <property type="match status" value="3"/>
</dbReference>
<dbReference type="OrthoDB" id="10060424at2759"/>
<feature type="domain" description="EGF-like" evidence="6">
    <location>
        <begin position="9"/>
        <end position="51"/>
    </location>
</feature>
<proteinExistence type="predicted"/>
<comment type="caution">
    <text evidence="7">The sequence shown here is derived from an EMBL/GenBank/DDBJ whole genome shotgun (WGS) entry which is preliminary data.</text>
</comment>
<dbReference type="PANTHER" id="PTHR24034">
    <property type="entry name" value="EGF-LIKE DOMAIN-CONTAINING PROTEIN"/>
    <property type="match status" value="1"/>
</dbReference>
<keyword evidence="1 5" id="KW-0245">EGF-like domain</keyword>
<sequence>MSFFAQLADIDECDPKGNYPCGPSDTSKCINTNGSYRCSCHRGYRNVDGCIDIDECRENLHNCDRLATCINKNGSFDCNCSDGYSGNGTHCTDINECSGGHDCHGAAICLNTPGSFTCQCSDGFTSVGERLGRNCAANIE</sequence>
<evidence type="ECO:0000256" key="4">
    <source>
        <dbReference type="ARBA" id="ARBA00023157"/>
    </source>
</evidence>
<dbReference type="SMART" id="SM00181">
    <property type="entry name" value="EGF"/>
    <property type="match status" value="3"/>
</dbReference>
<evidence type="ECO:0000313" key="8">
    <source>
        <dbReference type="Proteomes" id="UP000230750"/>
    </source>
</evidence>
<dbReference type="PROSITE" id="PS01186">
    <property type="entry name" value="EGF_2"/>
    <property type="match status" value="2"/>
</dbReference>
<dbReference type="GO" id="GO:0005509">
    <property type="term" value="F:calcium ion binding"/>
    <property type="evidence" value="ECO:0007669"/>
    <property type="project" value="InterPro"/>
</dbReference>
<keyword evidence="4 5" id="KW-1015">Disulfide bond</keyword>
<comment type="caution">
    <text evidence="5">Lacks conserved residue(s) required for the propagation of feature annotation.</text>
</comment>
<evidence type="ECO:0000256" key="3">
    <source>
        <dbReference type="ARBA" id="ARBA00022737"/>
    </source>
</evidence>
<organism evidence="7 8">
    <name type="scientific">Stichopus japonicus</name>
    <name type="common">Sea cucumber</name>
    <dbReference type="NCBI Taxonomy" id="307972"/>
    <lineage>
        <taxon>Eukaryota</taxon>
        <taxon>Metazoa</taxon>
        <taxon>Echinodermata</taxon>
        <taxon>Eleutherozoa</taxon>
        <taxon>Echinozoa</taxon>
        <taxon>Holothuroidea</taxon>
        <taxon>Aspidochirotacea</taxon>
        <taxon>Aspidochirotida</taxon>
        <taxon>Stichopodidae</taxon>
        <taxon>Apostichopus</taxon>
    </lineage>
</organism>
<dbReference type="PANTHER" id="PTHR24034:SF208">
    <property type="entry name" value="INTEGRIN BETA-LIKE PROTEIN C ISOFORM X1"/>
    <property type="match status" value="1"/>
</dbReference>
<feature type="domain" description="EGF-like" evidence="6">
    <location>
        <begin position="52"/>
        <end position="92"/>
    </location>
</feature>
<evidence type="ECO:0000256" key="1">
    <source>
        <dbReference type="ARBA" id="ARBA00022536"/>
    </source>
</evidence>
<keyword evidence="2" id="KW-0732">Signal</keyword>
<dbReference type="SUPFAM" id="SSF57184">
    <property type="entry name" value="Growth factor receptor domain"/>
    <property type="match status" value="1"/>
</dbReference>
<dbReference type="Proteomes" id="UP000230750">
    <property type="component" value="Unassembled WGS sequence"/>
</dbReference>
<protein>
    <recommendedName>
        <fullName evidence="6">EGF-like domain-containing protein</fullName>
    </recommendedName>
</protein>
<dbReference type="AlphaFoldDB" id="A0A2G8JVN5"/>